<evidence type="ECO:0000256" key="1">
    <source>
        <dbReference type="SAM" id="Phobius"/>
    </source>
</evidence>
<proteinExistence type="predicted"/>
<comment type="caution">
    <text evidence="2">The sequence shown here is derived from an EMBL/GenBank/DDBJ whole genome shotgun (WGS) entry which is preliminary data.</text>
</comment>
<feature type="transmembrane region" description="Helical" evidence="1">
    <location>
        <begin position="77"/>
        <end position="94"/>
    </location>
</feature>
<dbReference type="Proteomes" id="UP000643701">
    <property type="component" value="Unassembled WGS sequence"/>
</dbReference>
<keyword evidence="3" id="KW-1185">Reference proteome</keyword>
<accession>A0A967DXY6</accession>
<name>A0A967DXY6_9FLAO</name>
<sequence>MDKFLKIFKIVFGVLGGVLLIRILNADADLLEEDLALQQSLVTPLMYLAYIILGLCLITVIVFVLRGLFQGNIKKTLITVGSFVAIVIIAFLVSEGQETAMRDGEVLSEYGSRWVSAGLTTFYILIVLSIVAIFASSTRKLITSS</sequence>
<dbReference type="AlphaFoldDB" id="A0A967DXY6"/>
<reference evidence="2" key="1">
    <citation type="submission" date="2020-03" db="EMBL/GenBank/DDBJ databases">
        <title>Psychroflexus Maritimus sp. nov., isolate from marine sediment.</title>
        <authorList>
            <person name="Zhong Y.-L."/>
        </authorList>
    </citation>
    <scope>NUCLEOTIDE SEQUENCE</scope>
    <source>
        <strain evidence="2">C1</strain>
    </source>
</reference>
<feature type="transmembrane region" description="Helical" evidence="1">
    <location>
        <begin position="45"/>
        <end position="65"/>
    </location>
</feature>
<protein>
    <submittedName>
        <fullName evidence="2">Uncharacterized protein</fullName>
    </submittedName>
</protein>
<evidence type="ECO:0000313" key="3">
    <source>
        <dbReference type="Proteomes" id="UP000643701"/>
    </source>
</evidence>
<gene>
    <name evidence="2" type="ORF">G7034_03060</name>
</gene>
<keyword evidence="1" id="KW-1133">Transmembrane helix</keyword>
<organism evidence="2 3">
    <name type="scientific">Psychroflexus maritimus</name>
    <dbReference type="NCBI Taxonomy" id="2714865"/>
    <lineage>
        <taxon>Bacteria</taxon>
        <taxon>Pseudomonadati</taxon>
        <taxon>Bacteroidota</taxon>
        <taxon>Flavobacteriia</taxon>
        <taxon>Flavobacteriales</taxon>
        <taxon>Flavobacteriaceae</taxon>
        <taxon>Psychroflexus</taxon>
    </lineage>
</organism>
<dbReference type="RefSeq" id="WP_166399492.1">
    <property type="nucleotide sequence ID" value="NZ_JAANAS010000033.1"/>
</dbReference>
<keyword evidence="1" id="KW-0472">Membrane</keyword>
<evidence type="ECO:0000313" key="2">
    <source>
        <dbReference type="EMBL" id="NGZ89225.1"/>
    </source>
</evidence>
<feature type="transmembrane region" description="Helical" evidence="1">
    <location>
        <begin position="7"/>
        <end position="25"/>
    </location>
</feature>
<keyword evidence="1" id="KW-0812">Transmembrane</keyword>
<dbReference type="EMBL" id="JAANAS010000033">
    <property type="protein sequence ID" value="NGZ89225.1"/>
    <property type="molecule type" value="Genomic_DNA"/>
</dbReference>
<feature type="transmembrane region" description="Helical" evidence="1">
    <location>
        <begin position="114"/>
        <end position="135"/>
    </location>
</feature>